<reference evidence="4" key="1">
    <citation type="submission" date="2016-10" db="EMBL/GenBank/DDBJ databases">
        <authorList>
            <person name="Varghese N."/>
            <person name="Submissions S."/>
        </authorList>
    </citation>
    <scope>NUCLEOTIDE SEQUENCE [LARGE SCALE GENOMIC DNA]</scope>
    <source>
        <strain evidence="4">CGMCC 1.4250</strain>
    </source>
</reference>
<accession>A0A1I4P5B9</accession>
<evidence type="ECO:0000256" key="2">
    <source>
        <dbReference type="SAM" id="MobiDB-lite"/>
    </source>
</evidence>
<feature type="coiled-coil region" evidence="1">
    <location>
        <begin position="165"/>
        <end position="199"/>
    </location>
</feature>
<organism evidence="3 4">
    <name type="scientific">Gracilibacillus orientalis</name>
    <dbReference type="NCBI Taxonomy" id="334253"/>
    <lineage>
        <taxon>Bacteria</taxon>
        <taxon>Bacillati</taxon>
        <taxon>Bacillota</taxon>
        <taxon>Bacilli</taxon>
        <taxon>Bacillales</taxon>
        <taxon>Bacillaceae</taxon>
        <taxon>Gracilibacillus</taxon>
    </lineage>
</organism>
<evidence type="ECO:0000256" key="1">
    <source>
        <dbReference type="SAM" id="Coils"/>
    </source>
</evidence>
<feature type="compositionally biased region" description="Basic and acidic residues" evidence="2">
    <location>
        <begin position="471"/>
        <end position="496"/>
    </location>
</feature>
<keyword evidence="1" id="KW-0175">Coiled coil</keyword>
<protein>
    <recommendedName>
        <fullName evidence="5">Flp pilus-assembly TadE/G-like</fullName>
    </recommendedName>
</protein>
<dbReference type="InterPro" id="IPR043756">
    <property type="entry name" value="DUF5702"/>
</dbReference>
<dbReference type="STRING" id="334253.SAMN04487943_11086"/>
<keyword evidence="4" id="KW-1185">Reference proteome</keyword>
<proteinExistence type="predicted"/>
<evidence type="ECO:0008006" key="5">
    <source>
        <dbReference type="Google" id="ProtNLM"/>
    </source>
</evidence>
<dbReference type="Proteomes" id="UP000198565">
    <property type="component" value="Unassembled WGS sequence"/>
</dbReference>
<feature type="compositionally biased region" description="Acidic residues" evidence="2">
    <location>
        <begin position="497"/>
        <end position="513"/>
    </location>
</feature>
<dbReference type="AlphaFoldDB" id="A0A1I4P5B9"/>
<feature type="region of interest" description="Disordered" evidence="2">
    <location>
        <begin position="469"/>
        <end position="513"/>
    </location>
</feature>
<gene>
    <name evidence="3" type="ORF">SAMN04487943_11086</name>
</gene>
<sequence>MRRFFNKLKYDTKGAVTIFFLLIIAVVFAFNAVLIDYARIMSAEQQAEYAVQSGVRSAMAGYENDLREYGLFGVDESSVESDFEDLLKANIEATSNEDTFNFINPKVESAEIDFSRALANPEILEHQILEEMKYKAPVEVVKELIEKFSFLTTALKETSAFVDTAEKIQDDFEDREELLDEVEGEYESLQEQISLFRENLTHDEYSNYPNVSFFTDVVHHYSTYSQTDSDISQLENENVATEESNEDIQDQLEEMRTELEDLEKVESGEELDPPMTIEELEEEIEKLEEEIEDKENQLEVNDQNFSDNEAEIEQLREDSEIFKEQAEAKASEMYTLSSDIVDSLKNIRESIDEAKELNENIANAVNDANDEAQENYGEAEQHVEPPRGGIGTDSVDDVAGAIEETSAKLDDYPYESEFFDHILEATDEAITNVEDLPSLFEELKTDIDSSSVQAVLQAKNDALNMINTGRTEVDSGADKLDNDRKEFEEDQEKSMEEHEEDAEESRDEAEGDFGDIENLAGNLEEDSDAYIELADLVNDYEEFIEGVDQDVPELDFSGDAGNSGKSAMNIVDTIFNGIGNILNSSRDRLYINEYILLHFESAEPTSITNSDDYLFENREVEYILYGQHEVGMNYSMALGQLFALRFAIRFIDAFMQTEVRSAGHPLAIFIAAVAYALKSSIEDTNNLAKSDSVPLINDELTSTRALPVVYKDYLRLFLFINPSGDARLRRIMAVIEKNTGVSLAERQTYVQGSVKTSENLIFLPQIADTLNLVGAIDGQSDDGKFVFEKEAHFSY</sequence>
<evidence type="ECO:0000313" key="4">
    <source>
        <dbReference type="Proteomes" id="UP000198565"/>
    </source>
</evidence>
<dbReference type="Pfam" id="PF18960">
    <property type="entry name" value="DUF5702"/>
    <property type="match status" value="1"/>
</dbReference>
<evidence type="ECO:0000313" key="3">
    <source>
        <dbReference type="EMBL" id="SFM22978.1"/>
    </source>
</evidence>
<dbReference type="EMBL" id="FOTR01000010">
    <property type="protein sequence ID" value="SFM22978.1"/>
    <property type="molecule type" value="Genomic_DNA"/>
</dbReference>
<dbReference type="RefSeq" id="WP_091484846.1">
    <property type="nucleotide sequence ID" value="NZ_FOTR01000010.1"/>
</dbReference>
<dbReference type="OrthoDB" id="2385264at2"/>
<feature type="coiled-coil region" evidence="1">
    <location>
        <begin position="231"/>
        <end position="382"/>
    </location>
</feature>
<name>A0A1I4P5B9_9BACI</name>